<dbReference type="AlphaFoldDB" id="A0A3N4V9J9"/>
<dbReference type="CDD" id="cd04301">
    <property type="entry name" value="NAT_SF"/>
    <property type="match status" value="1"/>
</dbReference>
<keyword evidence="3" id="KW-1185">Reference proteome</keyword>
<dbReference type="EMBL" id="RKQN01000002">
    <property type="protein sequence ID" value="RPE79666.1"/>
    <property type="molecule type" value="Genomic_DNA"/>
</dbReference>
<evidence type="ECO:0000313" key="2">
    <source>
        <dbReference type="EMBL" id="RPE79666.1"/>
    </source>
</evidence>
<dbReference type="PROSITE" id="PS51186">
    <property type="entry name" value="GNAT"/>
    <property type="match status" value="1"/>
</dbReference>
<reference evidence="2 3" key="1">
    <citation type="submission" date="2018-11" db="EMBL/GenBank/DDBJ databases">
        <title>Genomic Encyclopedia of Type Strains, Phase IV (KMG-IV): sequencing the most valuable type-strain genomes for metagenomic binning, comparative biology and taxonomic classification.</title>
        <authorList>
            <person name="Goeker M."/>
        </authorList>
    </citation>
    <scope>NUCLEOTIDE SEQUENCE [LARGE SCALE GENOMIC DNA]</scope>
    <source>
        <strain evidence="2 3">DSM 25623</strain>
    </source>
</reference>
<dbReference type="Gene3D" id="3.40.630.30">
    <property type="match status" value="1"/>
</dbReference>
<dbReference type="RefSeq" id="WP_123769857.1">
    <property type="nucleotide sequence ID" value="NZ_RKQN01000002.1"/>
</dbReference>
<dbReference type="GO" id="GO:0016747">
    <property type="term" value="F:acyltransferase activity, transferring groups other than amino-acyl groups"/>
    <property type="evidence" value="ECO:0007669"/>
    <property type="project" value="InterPro"/>
</dbReference>
<name>A0A3N4V9J9_9GAMM</name>
<protein>
    <submittedName>
        <fullName evidence="2">RimJ/RimL family protein N-acetyltransferase</fullName>
    </submittedName>
</protein>
<dbReference type="OrthoDB" id="9798081at2"/>
<sequence>MIETVRLRLRPCRDSDKPAFAAILNTPRMTAELGGVRPRAEIDALVDKRIADQARHGHSYWAVELRDSGELIGTCGIRVADDYPGTPVQGMYEIGWRIAERHWGRGYAREAAQASLAWAWAHTPAPCVAAWTTPANERSRRLMQRLGLARRPELDFVKPAKGDAEPAMPLVVYAIDRPAPSAAP</sequence>
<organism evidence="2 3">
    <name type="scientific">Vulcaniibacterium tengchongense</name>
    <dbReference type="NCBI Taxonomy" id="1273429"/>
    <lineage>
        <taxon>Bacteria</taxon>
        <taxon>Pseudomonadati</taxon>
        <taxon>Pseudomonadota</taxon>
        <taxon>Gammaproteobacteria</taxon>
        <taxon>Lysobacterales</taxon>
        <taxon>Lysobacteraceae</taxon>
        <taxon>Vulcaniibacterium</taxon>
    </lineage>
</organism>
<evidence type="ECO:0000313" key="3">
    <source>
        <dbReference type="Proteomes" id="UP000269708"/>
    </source>
</evidence>
<dbReference type="PANTHER" id="PTHR43792:SF1">
    <property type="entry name" value="N-ACETYLTRANSFERASE DOMAIN-CONTAINING PROTEIN"/>
    <property type="match status" value="1"/>
</dbReference>
<accession>A0A3N4V9J9</accession>
<feature type="domain" description="N-acetyltransferase" evidence="1">
    <location>
        <begin position="7"/>
        <end position="171"/>
    </location>
</feature>
<dbReference type="InterPro" id="IPR016181">
    <property type="entry name" value="Acyl_CoA_acyltransferase"/>
</dbReference>
<dbReference type="PANTHER" id="PTHR43792">
    <property type="entry name" value="GNAT FAMILY, PUTATIVE (AFU_ORTHOLOGUE AFUA_3G00765)-RELATED-RELATED"/>
    <property type="match status" value="1"/>
</dbReference>
<dbReference type="Proteomes" id="UP000269708">
    <property type="component" value="Unassembled WGS sequence"/>
</dbReference>
<proteinExistence type="predicted"/>
<dbReference type="SUPFAM" id="SSF55729">
    <property type="entry name" value="Acyl-CoA N-acyltransferases (Nat)"/>
    <property type="match status" value="1"/>
</dbReference>
<keyword evidence="2" id="KW-0808">Transferase</keyword>
<gene>
    <name evidence="2" type="ORF">EDC50_1489</name>
</gene>
<dbReference type="InterPro" id="IPR051531">
    <property type="entry name" value="N-acetyltransferase"/>
</dbReference>
<evidence type="ECO:0000259" key="1">
    <source>
        <dbReference type="PROSITE" id="PS51186"/>
    </source>
</evidence>
<dbReference type="InterPro" id="IPR000182">
    <property type="entry name" value="GNAT_dom"/>
</dbReference>
<dbReference type="Pfam" id="PF13302">
    <property type="entry name" value="Acetyltransf_3"/>
    <property type="match status" value="1"/>
</dbReference>
<comment type="caution">
    <text evidence="2">The sequence shown here is derived from an EMBL/GenBank/DDBJ whole genome shotgun (WGS) entry which is preliminary data.</text>
</comment>